<proteinExistence type="predicted"/>
<protein>
    <submittedName>
        <fullName evidence="1">Uncharacterized protein</fullName>
    </submittedName>
</protein>
<sequence length="86" mass="9614">MLHQFTDLSESRLVNGYASQIINAIQDDESMPGLYDDIYAMLQQVEPSRMVTLGQPSLTASAKWWGEFFGLSLSASDINELKEISL</sequence>
<organism evidence="1">
    <name type="scientific">Enterobacter chuandaensis</name>
    <dbReference type="NCBI Taxonomy" id="2497875"/>
    <lineage>
        <taxon>Bacteria</taxon>
        <taxon>Pseudomonadati</taxon>
        <taxon>Pseudomonadota</taxon>
        <taxon>Gammaproteobacteria</taxon>
        <taxon>Enterobacterales</taxon>
        <taxon>Enterobacteriaceae</taxon>
        <taxon>Enterobacter</taxon>
        <taxon>Enterobacter cloacae complex</taxon>
    </lineage>
</organism>
<accession>A0AA96RTG4</accession>
<dbReference type="RefSeq" id="WP_029463839.1">
    <property type="nucleotide sequence ID" value="NZ_CP135253.1"/>
</dbReference>
<dbReference type="KEGG" id="echu:RQP59_19235"/>
<reference evidence="1" key="1">
    <citation type="submission" date="2023-09" db="EMBL/GenBank/DDBJ databases">
        <title>Coexistence of blaNDM-1 and blaKPC-2 in Enterobacter chuandaensis.</title>
        <authorList>
            <person name="Chen R."/>
        </authorList>
    </citation>
    <scope>NUCLEOTIDE SEQUENCE</scope>
    <source>
        <strain evidence="1">FAHZZU5885</strain>
    </source>
</reference>
<evidence type="ECO:0000313" key="1">
    <source>
        <dbReference type="EMBL" id="WNS37179.1"/>
    </source>
</evidence>
<gene>
    <name evidence="1" type="ORF">RQP59_19235</name>
</gene>
<dbReference type="EMBL" id="CP135253">
    <property type="protein sequence ID" value="WNS37179.1"/>
    <property type="molecule type" value="Genomic_DNA"/>
</dbReference>
<dbReference type="AlphaFoldDB" id="A0AA96RTG4"/>
<name>A0AA96RTG4_9ENTR</name>